<accession>A0ABP1F593</accession>
<proteinExistence type="inferred from homology"/>
<dbReference type="InterPro" id="IPR050884">
    <property type="entry name" value="CNP_phosphodiesterase-III"/>
</dbReference>
<gene>
    <name evidence="6" type="ORF">T190423A01A_40105</name>
</gene>
<keyword evidence="2" id="KW-0378">Hydrolase</keyword>
<dbReference type="RefSeq" id="WP_348717718.1">
    <property type="nucleotide sequence ID" value="NZ_CAXJIO010000013.1"/>
</dbReference>
<evidence type="ECO:0000256" key="2">
    <source>
        <dbReference type="ARBA" id="ARBA00022801"/>
    </source>
</evidence>
<dbReference type="EMBL" id="CAXJIO010000013">
    <property type="protein sequence ID" value="CAL2103512.1"/>
    <property type="molecule type" value="Genomic_DNA"/>
</dbReference>
<evidence type="ECO:0000256" key="1">
    <source>
        <dbReference type="ARBA" id="ARBA00022723"/>
    </source>
</evidence>
<reference evidence="6 7" key="1">
    <citation type="submission" date="2024-05" db="EMBL/GenBank/DDBJ databases">
        <authorList>
            <person name="Duchaud E."/>
        </authorList>
    </citation>
    <scope>NUCLEOTIDE SEQUENCE [LARGE SCALE GENOMIC DNA]</scope>
    <source>
        <strain evidence="6">Ena-SAMPLE-TAB-13-05-2024-13:56:06:370-140308</strain>
    </source>
</reference>
<dbReference type="Pfam" id="PF00149">
    <property type="entry name" value="Metallophos"/>
    <property type="match status" value="1"/>
</dbReference>
<dbReference type="PANTHER" id="PTHR42988:SF2">
    <property type="entry name" value="CYCLIC NUCLEOTIDE PHOSPHODIESTERASE CBUA0032-RELATED"/>
    <property type="match status" value="1"/>
</dbReference>
<name>A0ABP1F593_9FLAO</name>
<comment type="similarity">
    <text evidence="4">Belongs to the cyclic nucleotide phosphodiesterase class-III family.</text>
</comment>
<keyword evidence="1" id="KW-0479">Metal-binding</keyword>
<evidence type="ECO:0000313" key="6">
    <source>
        <dbReference type="EMBL" id="CAL2103512.1"/>
    </source>
</evidence>
<evidence type="ECO:0000313" key="7">
    <source>
        <dbReference type="Proteomes" id="UP001497527"/>
    </source>
</evidence>
<keyword evidence="3" id="KW-0408">Iron</keyword>
<dbReference type="PANTHER" id="PTHR42988">
    <property type="entry name" value="PHOSPHOHYDROLASE"/>
    <property type="match status" value="1"/>
</dbReference>
<evidence type="ECO:0000256" key="4">
    <source>
        <dbReference type="ARBA" id="ARBA00025742"/>
    </source>
</evidence>
<protein>
    <submittedName>
        <fullName evidence="6">Icc protein</fullName>
    </submittedName>
</protein>
<feature type="domain" description="Calcineurin-like phosphoesterase" evidence="5">
    <location>
        <begin position="4"/>
        <end position="180"/>
    </location>
</feature>
<evidence type="ECO:0000259" key="5">
    <source>
        <dbReference type="Pfam" id="PF00149"/>
    </source>
</evidence>
<dbReference type="Gene3D" id="3.60.21.10">
    <property type="match status" value="1"/>
</dbReference>
<comment type="caution">
    <text evidence="6">The sequence shown here is derived from an EMBL/GenBank/DDBJ whole genome shotgun (WGS) entry which is preliminary data.</text>
</comment>
<dbReference type="SUPFAM" id="SSF56300">
    <property type="entry name" value="Metallo-dependent phosphatases"/>
    <property type="match status" value="1"/>
</dbReference>
<sequence length="239" mass="27627">MKKKIAHITDIHLDEIFVQKQGISARTRLKKVLQHISSYHINEIVCTGDIGEDTGLSFFFKVCRKFNLSITLGNHDSYLKVINHIPSKISVTSKLYYSKEENQHKFIYLDSSSGEIDTLQLIWLQKELISEKQIIIFIHHPILKLSLKVDEIGALKNRNEVHNLLIKQTNNITVFCGHYHLNNTSTYKNITQHITPATSFQIKKHTDKIEIDSKYYGYRIIELNEAGISTKTQFVNDTN</sequence>
<dbReference type="InterPro" id="IPR004843">
    <property type="entry name" value="Calcineurin-like_PHP"/>
</dbReference>
<dbReference type="Proteomes" id="UP001497527">
    <property type="component" value="Unassembled WGS sequence"/>
</dbReference>
<organism evidence="6 7">
    <name type="scientific">Tenacibaculum polynesiense</name>
    <dbReference type="NCBI Taxonomy" id="3137857"/>
    <lineage>
        <taxon>Bacteria</taxon>
        <taxon>Pseudomonadati</taxon>
        <taxon>Bacteroidota</taxon>
        <taxon>Flavobacteriia</taxon>
        <taxon>Flavobacteriales</taxon>
        <taxon>Flavobacteriaceae</taxon>
        <taxon>Tenacibaculum</taxon>
    </lineage>
</organism>
<keyword evidence="7" id="KW-1185">Reference proteome</keyword>
<evidence type="ECO:0000256" key="3">
    <source>
        <dbReference type="ARBA" id="ARBA00023004"/>
    </source>
</evidence>
<dbReference type="InterPro" id="IPR029052">
    <property type="entry name" value="Metallo-depent_PP-like"/>
</dbReference>